<keyword evidence="4 10" id="KW-0853">WD repeat</keyword>
<evidence type="ECO:0000256" key="3">
    <source>
        <dbReference type="ARBA" id="ARBA00022490"/>
    </source>
</evidence>
<dbReference type="SMART" id="SM00320">
    <property type="entry name" value="WD40"/>
    <property type="match status" value="5"/>
</dbReference>
<evidence type="ECO:0000256" key="5">
    <source>
        <dbReference type="ARBA" id="ARBA00022737"/>
    </source>
</evidence>
<dbReference type="Proteomes" id="UP000717585">
    <property type="component" value="Unassembled WGS sequence"/>
</dbReference>
<evidence type="ECO:0000313" key="11">
    <source>
        <dbReference type="EMBL" id="KAG9394864.1"/>
    </source>
</evidence>
<dbReference type="InterPro" id="IPR001680">
    <property type="entry name" value="WD40_rpt"/>
</dbReference>
<comment type="caution">
    <text evidence="11">The sequence shown here is derived from an EMBL/GenBank/DDBJ whole genome shotgun (WGS) entry which is preliminary data.</text>
</comment>
<keyword evidence="3" id="KW-0963">Cytoplasm</keyword>
<proteinExistence type="inferred from homology"/>
<dbReference type="EMBL" id="JAHDYR010000012">
    <property type="protein sequence ID" value="KAG9394864.1"/>
    <property type="molecule type" value="Genomic_DNA"/>
</dbReference>
<dbReference type="PROSITE" id="PS50082">
    <property type="entry name" value="WD_REPEATS_2"/>
    <property type="match status" value="1"/>
</dbReference>
<organism evidence="11 12">
    <name type="scientific">Carpediemonas membranifera</name>
    <dbReference type="NCBI Taxonomy" id="201153"/>
    <lineage>
        <taxon>Eukaryota</taxon>
        <taxon>Metamonada</taxon>
        <taxon>Carpediemonas-like organisms</taxon>
        <taxon>Carpediemonas</taxon>
    </lineage>
</organism>
<dbReference type="PANTHER" id="PTHR10709">
    <property type="entry name" value="ACTIN-RELATED PROTEIN 2/3 COMPLEX SUBUNIT 1"/>
    <property type="match status" value="1"/>
</dbReference>
<reference evidence="11" key="1">
    <citation type="submission" date="2021-05" db="EMBL/GenBank/DDBJ databases">
        <title>A free-living protist that lacks canonical eukaryotic 1 DNA replication and segregation systems.</title>
        <authorList>
            <person name="Salas-Leiva D.E."/>
            <person name="Tromer E.C."/>
            <person name="Curtis B.A."/>
            <person name="Jerlstrom-Hultqvist J."/>
            <person name="Kolisko M."/>
            <person name="Yi Z."/>
            <person name="Salas-Leiva J.S."/>
            <person name="Gallot-Lavallee L."/>
            <person name="Kops G.J.P.L."/>
            <person name="Archibald J.M."/>
            <person name="Simpson A.G.B."/>
            <person name="Roger A.J."/>
        </authorList>
    </citation>
    <scope>NUCLEOTIDE SEQUENCE</scope>
    <source>
        <strain evidence="11">BICM</strain>
    </source>
</reference>
<evidence type="ECO:0000256" key="1">
    <source>
        <dbReference type="ARBA" id="ARBA00004245"/>
    </source>
</evidence>
<dbReference type="PANTHER" id="PTHR10709:SF2">
    <property type="entry name" value="ACTIN-RELATED PROTEIN 2_3 COMPLEX SUBUNIT"/>
    <property type="match status" value="1"/>
</dbReference>
<dbReference type="SUPFAM" id="SSF50978">
    <property type="entry name" value="WD40 repeat-like"/>
    <property type="match status" value="1"/>
</dbReference>
<evidence type="ECO:0000256" key="4">
    <source>
        <dbReference type="ARBA" id="ARBA00022574"/>
    </source>
</evidence>
<dbReference type="OrthoDB" id="406844at2759"/>
<dbReference type="AlphaFoldDB" id="A0A8J6B5S8"/>
<evidence type="ECO:0000256" key="7">
    <source>
        <dbReference type="ARBA" id="ARBA00023212"/>
    </source>
</evidence>
<feature type="repeat" description="WD" evidence="10">
    <location>
        <begin position="47"/>
        <end position="78"/>
    </location>
</feature>
<dbReference type="Pfam" id="PF00400">
    <property type="entry name" value="WD40"/>
    <property type="match status" value="2"/>
</dbReference>
<evidence type="ECO:0000256" key="8">
    <source>
        <dbReference type="ARBA" id="ARBA00041244"/>
    </source>
</evidence>
<keyword evidence="7" id="KW-0206">Cytoskeleton</keyword>
<evidence type="ECO:0000313" key="12">
    <source>
        <dbReference type="Proteomes" id="UP000717585"/>
    </source>
</evidence>
<comment type="subcellular location">
    <subcellularLocation>
        <location evidence="1">Cytoplasm</location>
        <location evidence="1">Cytoskeleton</location>
    </subcellularLocation>
</comment>
<keyword evidence="5" id="KW-0677">Repeat</keyword>
<evidence type="ECO:0000256" key="6">
    <source>
        <dbReference type="ARBA" id="ARBA00023203"/>
    </source>
</evidence>
<dbReference type="Gene3D" id="2.130.10.10">
    <property type="entry name" value="YVTN repeat-like/Quinoprotein amine dehydrogenase"/>
    <property type="match status" value="1"/>
</dbReference>
<dbReference type="InterPro" id="IPR015943">
    <property type="entry name" value="WD40/YVTN_repeat-like_dom_sf"/>
</dbReference>
<evidence type="ECO:0000256" key="10">
    <source>
        <dbReference type="PROSITE-ProRule" id="PRU00221"/>
    </source>
</evidence>
<gene>
    <name evidence="11" type="ORF">J8273_0071</name>
</gene>
<comment type="similarity">
    <text evidence="2">Belongs to the WD repeat ARPC1 family.</text>
</comment>
<evidence type="ECO:0000256" key="9">
    <source>
        <dbReference type="ARBA" id="ARBA00041789"/>
    </source>
</evidence>
<keyword evidence="12" id="KW-1185">Reference proteome</keyword>
<keyword evidence="6" id="KW-0009">Actin-binding</keyword>
<evidence type="ECO:0000256" key="2">
    <source>
        <dbReference type="ARBA" id="ARBA00006260"/>
    </source>
</evidence>
<dbReference type="InterPro" id="IPR017383">
    <property type="entry name" value="ARPC1"/>
</dbReference>
<sequence length="377" mass="40622">MQTNKLAEHISAHAWNADHTQVAICPNNNEIVIFEITEKGPVEKHKLLKHDQHVSAIDWCHETNNIVSCSHDRSAYVWTFADGIWSPELVILPINRAALSVAWSPNGTKFVVTSGQHCVCICHRDTRSTEWWVSRRTDHPSMAESVTAAAWHPNGIVCACGGMNGKVLLFAAVMKGVDKRPTEAVYGFGPPIRFPQPLIELDVTDGAWIQDIAFSPSGDELMIVTGDAKVRFVTLSADQPCPVATVTLTSEAMLAAVYINETAAIATGYNAEPLLFTKDAEGWAMRKSLDPKKGNAEIGGGPKKPRSAAFAKFEAAAASSGKAESAMKSKGVQTVHRNTVPSIRLVDGGVVSTAGLDGVLVQWKLGEGEVAELIMAM</sequence>
<name>A0A8J6B5S8_9EUKA</name>
<dbReference type="InterPro" id="IPR036322">
    <property type="entry name" value="WD40_repeat_dom_sf"/>
</dbReference>
<dbReference type="GO" id="GO:0051015">
    <property type="term" value="F:actin filament binding"/>
    <property type="evidence" value="ECO:0007669"/>
    <property type="project" value="TreeGrafter"/>
</dbReference>
<dbReference type="GO" id="GO:0034314">
    <property type="term" value="P:Arp2/3 complex-mediated actin nucleation"/>
    <property type="evidence" value="ECO:0007669"/>
    <property type="project" value="InterPro"/>
</dbReference>
<protein>
    <recommendedName>
        <fullName evidence="8">Arp2/3 complex 41 kDa subunit</fullName>
    </recommendedName>
    <alternativeName>
        <fullName evidence="9">p41-ARC</fullName>
    </alternativeName>
</protein>
<accession>A0A8J6B5S8</accession>
<dbReference type="GO" id="GO:0005885">
    <property type="term" value="C:Arp2/3 protein complex"/>
    <property type="evidence" value="ECO:0007669"/>
    <property type="project" value="InterPro"/>
</dbReference>